<dbReference type="RefSeq" id="WP_070236140.1">
    <property type="nucleotide sequence ID" value="NZ_CP017478.1"/>
</dbReference>
<evidence type="ECO:0008006" key="3">
    <source>
        <dbReference type="Google" id="ProtNLM"/>
    </source>
</evidence>
<dbReference type="PROSITE" id="PS51257">
    <property type="entry name" value="PROKAR_LIPOPROTEIN"/>
    <property type="match status" value="1"/>
</dbReference>
<dbReference type="AlphaFoldDB" id="A0A1D8P602"/>
<keyword evidence="2" id="KW-1185">Reference proteome</keyword>
<protein>
    <recommendedName>
        <fullName evidence="3">DNA topoisomerase IV</fullName>
    </recommendedName>
</protein>
<dbReference type="STRING" id="1850246.LPB138_04575"/>
<gene>
    <name evidence="1" type="ORF">LPB138_04575</name>
</gene>
<dbReference type="Proteomes" id="UP000176050">
    <property type="component" value="Chromosome"/>
</dbReference>
<sequence>MKNIIILVIGVALLVSCKRDSKVNIENFRTGKFEIPAGDKFEKTIFTRNDSLQIEIYEDRIDSLSIKWKNNFNYTLRMLNPITELDKEPINVKITGITSTSYDFEAIIGHSNYKQEGTVYKIE</sequence>
<organism evidence="1 2">
    <name type="scientific">Urechidicola croceus</name>
    <dbReference type="NCBI Taxonomy" id="1850246"/>
    <lineage>
        <taxon>Bacteria</taxon>
        <taxon>Pseudomonadati</taxon>
        <taxon>Bacteroidota</taxon>
        <taxon>Flavobacteriia</taxon>
        <taxon>Flavobacteriales</taxon>
        <taxon>Flavobacteriaceae</taxon>
        <taxon>Urechidicola</taxon>
    </lineage>
</organism>
<dbReference type="OrthoDB" id="1202013at2"/>
<evidence type="ECO:0000313" key="1">
    <source>
        <dbReference type="EMBL" id="AOW20001.1"/>
    </source>
</evidence>
<reference evidence="1 2" key="1">
    <citation type="submission" date="2016-10" db="EMBL/GenBank/DDBJ databases">
        <title>Lutibacter sp. LPB0138, isolated from marine gastropod.</title>
        <authorList>
            <person name="Kim E."/>
            <person name="Yi H."/>
        </authorList>
    </citation>
    <scope>NUCLEOTIDE SEQUENCE [LARGE SCALE GENOMIC DNA]</scope>
    <source>
        <strain evidence="1 2">LPB0138</strain>
    </source>
</reference>
<evidence type="ECO:0000313" key="2">
    <source>
        <dbReference type="Proteomes" id="UP000176050"/>
    </source>
</evidence>
<name>A0A1D8P602_9FLAO</name>
<proteinExistence type="predicted"/>
<accession>A0A1D8P602</accession>
<dbReference type="KEGG" id="lul:LPB138_04575"/>
<dbReference type="EMBL" id="CP017478">
    <property type="protein sequence ID" value="AOW20001.1"/>
    <property type="molecule type" value="Genomic_DNA"/>
</dbReference>